<dbReference type="PANTHER" id="PTHR33979">
    <property type="entry name" value="OS02G0221600 PROTEIN"/>
    <property type="match status" value="1"/>
</dbReference>
<sequence length="236" mass="24918">MESLTDAWHNVFAHQARPDTSVILVTAAVAAAAVLYLPSWRIARHVVTIAHEAAHGIAAVACGRRLSGIRLHSDTSGVTVSSGKRTGPGMVLTAAAGYIGPALIGLGAALTLSAGYALAVLWGVLVLLALLLIQIRNWFGLWSVLASAGVVFAVTWWAPESVQSGFAYLVTWFLLVSAPRPVIELQLERRRRRTTTSDADQLARLTVLPAVVWVGVFILVTLGALVGGAIALLQTS</sequence>
<proteinExistence type="predicted"/>
<feature type="transmembrane region" description="Helical" evidence="1">
    <location>
        <begin position="140"/>
        <end position="159"/>
    </location>
</feature>
<dbReference type="PANTHER" id="PTHR33979:SF2">
    <property type="entry name" value="PEPTIDASE M50B-LIKE-DOMAIN-CONTAINING PROTEIN"/>
    <property type="match status" value="1"/>
</dbReference>
<dbReference type="Proteomes" id="UP001164390">
    <property type="component" value="Chromosome"/>
</dbReference>
<keyword evidence="1" id="KW-1133">Transmembrane helix</keyword>
<keyword evidence="3" id="KW-1185">Reference proteome</keyword>
<dbReference type="InterPro" id="IPR049500">
    <property type="entry name" value="Peptidase_M50B-like"/>
</dbReference>
<feature type="transmembrane region" description="Helical" evidence="1">
    <location>
        <begin position="210"/>
        <end position="233"/>
    </location>
</feature>
<evidence type="ECO:0000256" key="1">
    <source>
        <dbReference type="SAM" id="Phobius"/>
    </source>
</evidence>
<feature type="transmembrane region" description="Helical" evidence="1">
    <location>
        <begin position="91"/>
        <end position="110"/>
    </location>
</feature>
<keyword evidence="1" id="KW-0472">Membrane</keyword>
<dbReference type="EMBL" id="CP094970">
    <property type="protein sequence ID" value="UYM05369.1"/>
    <property type="molecule type" value="Genomic_DNA"/>
</dbReference>
<accession>A0AA46YL90</accession>
<name>A0AA46YL90_9ACTN</name>
<evidence type="ECO:0000313" key="3">
    <source>
        <dbReference type="Proteomes" id="UP001164390"/>
    </source>
</evidence>
<dbReference type="AlphaFoldDB" id="A0AA46YL90"/>
<feature type="transmembrane region" description="Helical" evidence="1">
    <location>
        <begin position="116"/>
        <end position="133"/>
    </location>
</feature>
<feature type="transmembrane region" description="Helical" evidence="1">
    <location>
        <begin position="20"/>
        <end position="37"/>
    </location>
</feature>
<protein>
    <submittedName>
        <fullName evidence="2">M50 family metallopeptidase</fullName>
    </submittedName>
</protein>
<reference evidence="2" key="1">
    <citation type="submission" date="2022-01" db="EMBL/GenBank/DDBJ databases">
        <title>Nocardioidaceae gen. sp. A5X3R13.</title>
        <authorList>
            <person name="Lopez Marin M.A."/>
            <person name="Uhlik O."/>
        </authorList>
    </citation>
    <scope>NUCLEOTIDE SEQUENCE</scope>
    <source>
        <strain evidence="2">A5X3R13</strain>
    </source>
</reference>
<gene>
    <name evidence="2" type="ORF">L0C25_23145</name>
</gene>
<organism evidence="2 3">
    <name type="scientific">Solicola gregarius</name>
    <dbReference type="NCBI Taxonomy" id="2908642"/>
    <lineage>
        <taxon>Bacteria</taxon>
        <taxon>Bacillati</taxon>
        <taxon>Actinomycetota</taxon>
        <taxon>Actinomycetes</taxon>
        <taxon>Propionibacteriales</taxon>
        <taxon>Nocardioidaceae</taxon>
        <taxon>Solicola</taxon>
    </lineage>
</organism>
<keyword evidence="1" id="KW-0812">Transmembrane</keyword>
<evidence type="ECO:0000313" key="2">
    <source>
        <dbReference type="EMBL" id="UYM05369.1"/>
    </source>
</evidence>
<dbReference type="Pfam" id="PF13398">
    <property type="entry name" value="Peptidase_M50B"/>
    <property type="match status" value="1"/>
</dbReference>
<feature type="transmembrane region" description="Helical" evidence="1">
    <location>
        <begin position="165"/>
        <end position="183"/>
    </location>
</feature>
<dbReference type="RefSeq" id="WP_271634197.1">
    <property type="nucleotide sequence ID" value="NZ_CP094970.1"/>
</dbReference>
<dbReference type="KEGG" id="sgrg:L0C25_23145"/>